<keyword evidence="5" id="KW-0482">Metalloprotease</keyword>
<feature type="domain" description="MPN" evidence="6">
    <location>
        <begin position="6"/>
        <end position="139"/>
    </location>
</feature>
<evidence type="ECO:0000256" key="5">
    <source>
        <dbReference type="ARBA" id="ARBA00023049"/>
    </source>
</evidence>
<accession>A0ABS4JRX5</accession>
<reference evidence="7 8" key="1">
    <citation type="submission" date="2021-03" db="EMBL/GenBank/DDBJ databases">
        <title>Genomic Encyclopedia of Type Strains, Phase IV (KMG-IV): sequencing the most valuable type-strain genomes for metagenomic binning, comparative biology and taxonomic classification.</title>
        <authorList>
            <person name="Goeker M."/>
        </authorList>
    </citation>
    <scope>NUCLEOTIDE SEQUENCE [LARGE SCALE GENOMIC DNA]</scope>
    <source>
        <strain evidence="7 8">DSM 27138</strain>
    </source>
</reference>
<name>A0ABS4JRX5_9FIRM</name>
<dbReference type="PROSITE" id="PS50249">
    <property type="entry name" value="MPN"/>
    <property type="match status" value="1"/>
</dbReference>
<evidence type="ECO:0000313" key="8">
    <source>
        <dbReference type="Proteomes" id="UP001519289"/>
    </source>
</evidence>
<evidence type="ECO:0000313" key="7">
    <source>
        <dbReference type="EMBL" id="MBP2017209.1"/>
    </source>
</evidence>
<evidence type="ECO:0000256" key="2">
    <source>
        <dbReference type="ARBA" id="ARBA00022723"/>
    </source>
</evidence>
<dbReference type="PANTHER" id="PTHR34858">
    <property type="entry name" value="CYSO-CYSTEINE PEPTIDASE"/>
    <property type="match status" value="1"/>
</dbReference>
<keyword evidence="4" id="KW-0862">Zinc</keyword>
<sequence>MAARRLVIGRRLLQRMLEHCLEEKPLEACGILAGTNGYVNAVYATDNARRSPVSYQVDPEQQEEALRRIAAAGEGLLGIYHSHPSAKAVPSRSDIEYAVHYPDAVRLIISLDGPIDVGAFLIRDGQVEPVHLHIRDGLGGTYYDLRQRCGT</sequence>
<organism evidence="7 8">
    <name type="scientific">Symbiobacterium terraclitae</name>
    <dbReference type="NCBI Taxonomy" id="557451"/>
    <lineage>
        <taxon>Bacteria</taxon>
        <taxon>Bacillati</taxon>
        <taxon>Bacillota</taxon>
        <taxon>Clostridia</taxon>
        <taxon>Eubacteriales</taxon>
        <taxon>Symbiobacteriaceae</taxon>
        <taxon>Symbiobacterium</taxon>
    </lineage>
</organism>
<evidence type="ECO:0000256" key="1">
    <source>
        <dbReference type="ARBA" id="ARBA00022670"/>
    </source>
</evidence>
<evidence type="ECO:0000256" key="4">
    <source>
        <dbReference type="ARBA" id="ARBA00022833"/>
    </source>
</evidence>
<evidence type="ECO:0000256" key="3">
    <source>
        <dbReference type="ARBA" id="ARBA00022801"/>
    </source>
</evidence>
<dbReference type="CDD" id="cd08070">
    <property type="entry name" value="MPN_like"/>
    <property type="match status" value="1"/>
</dbReference>
<dbReference type="InterPro" id="IPR037518">
    <property type="entry name" value="MPN"/>
</dbReference>
<keyword evidence="2" id="KW-0479">Metal-binding</keyword>
<dbReference type="SMART" id="SM00232">
    <property type="entry name" value="JAB_MPN"/>
    <property type="match status" value="1"/>
</dbReference>
<dbReference type="Gene3D" id="3.40.140.10">
    <property type="entry name" value="Cytidine Deaminase, domain 2"/>
    <property type="match status" value="1"/>
</dbReference>
<keyword evidence="3" id="KW-0378">Hydrolase</keyword>
<comment type="caution">
    <text evidence="7">The sequence shown here is derived from an EMBL/GenBank/DDBJ whole genome shotgun (WGS) entry which is preliminary data.</text>
</comment>
<evidence type="ECO:0000259" key="6">
    <source>
        <dbReference type="PROSITE" id="PS50249"/>
    </source>
</evidence>
<gene>
    <name evidence="7" type="ORF">J2Z79_000583</name>
</gene>
<keyword evidence="1" id="KW-0645">Protease</keyword>
<dbReference type="RefSeq" id="WP_209465357.1">
    <property type="nucleotide sequence ID" value="NZ_JAGGLG010000003.1"/>
</dbReference>
<proteinExistence type="predicted"/>
<keyword evidence="7" id="KW-0647">Proteasome</keyword>
<dbReference type="GO" id="GO:0000502">
    <property type="term" value="C:proteasome complex"/>
    <property type="evidence" value="ECO:0007669"/>
    <property type="project" value="UniProtKB-KW"/>
</dbReference>
<dbReference type="SUPFAM" id="SSF102712">
    <property type="entry name" value="JAB1/MPN domain"/>
    <property type="match status" value="1"/>
</dbReference>
<protein>
    <submittedName>
        <fullName evidence="7">Proteasome lid subunit RPN8/RPN11</fullName>
    </submittedName>
</protein>
<dbReference type="EMBL" id="JAGGLG010000003">
    <property type="protein sequence ID" value="MBP2017209.1"/>
    <property type="molecule type" value="Genomic_DNA"/>
</dbReference>
<dbReference type="InterPro" id="IPR000555">
    <property type="entry name" value="JAMM/MPN+_dom"/>
</dbReference>
<dbReference type="InterPro" id="IPR028090">
    <property type="entry name" value="JAB_dom_prok"/>
</dbReference>
<keyword evidence="8" id="KW-1185">Reference proteome</keyword>
<dbReference type="Proteomes" id="UP001519289">
    <property type="component" value="Unassembled WGS sequence"/>
</dbReference>
<dbReference type="PANTHER" id="PTHR34858:SF1">
    <property type="entry name" value="CYSO-CYSTEINE PEPTIDASE"/>
    <property type="match status" value="1"/>
</dbReference>
<dbReference type="Pfam" id="PF14464">
    <property type="entry name" value="Prok-JAB"/>
    <property type="match status" value="1"/>
</dbReference>
<dbReference type="InterPro" id="IPR051929">
    <property type="entry name" value="VirAsm_ModProt"/>
</dbReference>